<evidence type="ECO:0000313" key="1">
    <source>
        <dbReference type="EMBL" id="TKR87175.1"/>
    </source>
</evidence>
<proteinExistence type="predicted"/>
<reference evidence="1 2" key="1">
    <citation type="journal article" date="2015" name="Genome Biol.">
        <title>Comparative genomics of Steinernema reveals deeply conserved gene regulatory networks.</title>
        <authorList>
            <person name="Dillman A.R."/>
            <person name="Macchietto M."/>
            <person name="Porter C.F."/>
            <person name="Rogers A."/>
            <person name="Williams B."/>
            <person name="Antoshechkin I."/>
            <person name="Lee M.M."/>
            <person name="Goodwin Z."/>
            <person name="Lu X."/>
            <person name="Lewis E.E."/>
            <person name="Goodrich-Blair H."/>
            <person name="Stock S.P."/>
            <person name="Adams B.J."/>
            <person name="Sternberg P.W."/>
            <person name="Mortazavi A."/>
        </authorList>
    </citation>
    <scope>NUCLEOTIDE SEQUENCE [LARGE SCALE GENOMIC DNA]</scope>
    <source>
        <strain evidence="1 2">ALL</strain>
    </source>
</reference>
<comment type="caution">
    <text evidence="1">The sequence shown here is derived from an EMBL/GenBank/DDBJ whole genome shotgun (WGS) entry which is preliminary data.</text>
</comment>
<keyword evidence="2" id="KW-1185">Reference proteome</keyword>
<dbReference type="Proteomes" id="UP000298663">
    <property type="component" value="Unassembled WGS sequence"/>
</dbReference>
<dbReference type="EMBL" id="AZBU02000003">
    <property type="protein sequence ID" value="TKR87175.1"/>
    <property type="molecule type" value="Genomic_DNA"/>
</dbReference>
<name>A0A4V6A4K7_STECR</name>
<dbReference type="AlphaFoldDB" id="A0A4V6A4K7"/>
<sequence>MTTSQIATTKQSLTDKENLYRAVLFDYKYRLANCLLDASLSPENSSALAKVQEIFDEMEEKIVMNNLKSADIDDLHEYIPMI</sequence>
<evidence type="ECO:0000313" key="2">
    <source>
        <dbReference type="Proteomes" id="UP000298663"/>
    </source>
</evidence>
<organism evidence="1 2">
    <name type="scientific">Steinernema carpocapsae</name>
    <name type="common">Entomopathogenic nematode</name>
    <dbReference type="NCBI Taxonomy" id="34508"/>
    <lineage>
        <taxon>Eukaryota</taxon>
        <taxon>Metazoa</taxon>
        <taxon>Ecdysozoa</taxon>
        <taxon>Nematoda</taxon>
        <taxon>Chromadorea</taxon>
        <taxon>Rhabditida</taxon>
        <taxon>Tylenchina</taxon>
        <taxon>Panagrolaimomorpha</taxon>
        <taxon>Strongyloidoidea</taxon>
        <taxon>Steinernematidae</taxon>
        <taxon>Steinernema</taxon>
    </lineage>
</organism>
<protein>
    <submittedName>
        <fullName evidence="1">Uncharacterized protein</fullName>
    </submittedName>
</protein>
<accession>A0A4V6A4K7</accession>
<gene>
    <name evidence="1" type="ORF">L596_011621</name>
</gene>
<reference evidence="1 2" key="2">
    <citation type="journal article" date="2019" name="G3 (Bethesda)">
        <title>Hybrid Assembly of the Genome of the Entomopathogenic Nematode Steinernema carpocapsae Identifies the X-Chromosome.</title>
        <authorList>
            <person name="Serra L."/>
            <person name="Macchietto M."/>
            <person name="Macias-Munoz A."/>
            <person name="McGill C.J."/>
            <person name="Rodriguez I.M."/>
            <person name="Rodriguez B."/>
            <person name="Murad R."/>
            <person name="Mortazavi A."/>
        </authorList>
    </citation>
    <scope>NUCLEOTIDE SEQUENCE [LARGE SCALE GENOMIC DNA]</scope>
    <source>
        <strain evidence="1 2">ALL</strain>
    </source>
</reference>